<protein>
    <submittedName>
        <fullName evidence="2">Uncharacterized protein</fullName>
    </submittedName>
</protein>
<feature type="compositionally biased region" description="Basic and acidic residues" evidence="1">
    <location>
        <begin position="68"/>
        <end position="77"/>
    </location>
</feature>
<feature type="compositionally biased region" description="Basic residues" evidence="1">
    <location>
        <begin position="7"/>
        <end position="21"/>
    </location>
</feature>
<evidence type="ECO:0000256" key="1">
    <source>
        <dbReference type="SAM" id="MobiDB-lite"/>
    </source>
</evidence>
<feature type="compositionally biased region" description="Low complexity" evidence="1">
    <location>
        <begin position="34"/>
        <end position="57"/>
    </location>
</feature>
<feature type="compositionally biased region" description="Low complexity" evidence="1">
    <location>
        <begin position="94"/>
        <end position="107"/>
    </location>
</feature>
<sequence length="107" mass="11869">MTWKRGGCSRRRRASCSTRRKREGEKTVQPCPLPTTSGPWTTSSTSPRSSRSCTHSPGQLLWQQSPPLRERERERNRHGPVQGGAKRGPLPKDLGQGCCPLLGLGTY</sequence>
<dbReference type="EMBL" id="IACK01094421">
    <property type="protein sequence ID" value="LAA82640.1"/>
    <property type="molecule type" value="Transcribed_RNA"/>
</dbReference>
<reference evidence="2" key="1">
    <citation type="submission" date="2017-07" db="EMBL/GenBank/DDBJ databases">
        <authorList>
            <person name="Mikheyev A."/>
            <person name="Grau M."/>
        </authorList>
    </citation>
    <scope>NUCLEOTIDE SEQUENCE</scope>
    <source>
        <tissue evidence="2">Venom_gland</tissue>
    </source>
</reference>
<accession>A0A2D4IEJ3</accession>
<organism evidence="2">
    <name type="scientific">Micrurus lemniscatus lemniscatus</name>
    <dbReference type="NCBI Taxonomy" id="129467"/>
    <lineage>
        <taxon>Eukaryota</taxon>
        <taxon>Metazoa</taxon>
        <taxon>Chordata</taxon>
        <taxon>Craniata</taxon>
        <taxon>Vertebrata</taxon>
        <taxon>Euteleostomi</taxon>
        <taxon>Lepidosauria</taxon>
        <taxon>Squamata</taxon>
        <taxon>Bifurcata</taxon>
        <taxon>Unidentata</taxon>
        <taxon>Episquamata</taxon>
        <taxon>Toxicofera</taxon>
        <taxon>Serpentes</taxon>
        <taxon>Colubroidea</taxon>
        <taxon>Elapidae</taxon>
        <taxon>Elapinae</taxon>
        <taxon>Micrurus</taxon>
    </lineage>
</organism>
<feature type="region of interest" description="Disordered" evidence="1">
    <location>
        <begin position="1"/>
        <end position="107"/>
    </location>
</feature>
<dbReference type="AlphaFoldDB" id="A0A2D4IEJ3"/>
<name>A0A2D4IEJ3_MICLE</name>
<proteinExistence type="predicted"/>
<evidence type="ECO:0000313" key="2">
    <source>
        <dbReference type="EMBL" id="LAA82640.1"/>
    </source>
</evidence>
<reference evidence="2" key="2">
    <citation type="submission" date="2017-11" db="EMBL/GenBank/DDBJ databases">
        <title>Coralsnake Venomics: Analyses of Venom Gland Transcriptomes and Proteomes of Six Brazilian Taxa.</title>
        <authorList>
            <person name="Aird S.D."/>
            <person name="Jorge da Silva N."/>
            <person name="Qiu L."/>
            <person name="Villar-Briones A."/>
            <person name="Aparecida-Saddi V."/>
            <person name="Campos-Telles M.P."/>
            <person name="Grau M."/>
            <person name="Mikheyev A.S."/>
        </authorList>
    </citation>
    <scope>NUCLEOTIDE SEQUENCE</scope>
    <source>
        <tissue evidence="2">Venom_gland</tissue>
    </source>
</reference>